<feature type="compositionally biased region" description="Polar residues" evidence="1">
    <location>
        <begin position="167"/>
        <end position="186"/>
    </location>
</feature>
<dbReference type="GO" id="GO:0043130">
    <property type="term" value="F:ubiquitin binding"/>
    <property type="evidence" value="ECO:0007669"/>
    <property type="project" value="TreeGrafter"/>
</dbReference>
<dbReference type="Gene3D" id="1.10.8.10">
    <property type="entry name" value="DNA helicase RuvA subunit, C-terminal domain"/>
    <property type="match status" value="1"/>
</dbReference>
<protein>
    <recommendedName>
        <fullName evidence="2">UBX domain-containing protein</fullName>
    </recommendedName>
</protein>
<dbReference type="SUPFAM" id="SSF52833">
    <property type="entry name" value="Thioredoxin-like"/>
    <property type="match status" value="1"/>
</dbReference>
<dbReference type="GO" id="GO:0005634">
    <property type="term" value="C:nucleus"/>
    <property type="evidence" value="ECO:0007669"/>
    <property type="project" value="TreeGrafter"/>
</dbReference>
<dbReference type="SUPFAM" id="SSF46934">
    <property type="entry name" value="UBA-like"/>
    <property type="match status" value="1"/>
</dbReference>
<dbReference type="Pfam" id="PF14555">
    <property type="entry name" value="UBA_4"/>
    <property type="match status" value="1"/>
</dbReference>
<feature type="compositionally biased region" description="Polar residues" evidence="1">
    <location>
        <begin position="411"/>
        <end position="436"/>
    </location>
</feature>
<dbReference type="InterPro" id="IPR029071">
    <property type="entry name" value="Ubiquitin-like_domsf"/>
</dbReference>
<dbReference type="SMART" id="SM00594">
    <property type="entry name" value="UAS"/>
    <property type="match status" value="1"/>
</dbReference>
<evidence type="ECO:0000259" key="2">
    <source>
        <dbReference type="PROSITE" id="PS50033"/>
    </source>
</evidence>
<dbReference type="SUPFAM" id="SSF54236">
    <property type="entry name" value="Ubiquitin-like"/>
    <property type="match status" value="1"/>
</dbReference>
<dbReference type="PANTHER" id="PTHR23322:SF6">
    <property type="entry name" value="UBX DOMAIN-CONTAINING PROTEIN 7"/>
    <property type="match status" value="1"/>
</dbReference>
<dbReference type="InterPro" id="IPR006577">
    <property type="entry name" value="UAS"/>
</dbReference>
<evidence type="ECO:0000313" key="3">
    <source>
        <dbReference type="EMBL" id="KAF2178558.1"/>
    </source>
</evidence>
<dbReference type="PANTHER" id="PTHR23322">
    <property type="entry name" value="FAS-ASSOCIATED PROTEIN"/>
    <property type="match status" value="1"/>
</dbReference>
<dbReference type="Pfam" id="PF00789">
    <property type="entry name" value="UBX"/>
    <property type="match status" value="1"/>
</dbReference>
<dbReference type="OrthoDB" id="270602at2759"/>
<feature type="domain" description="UBX" evidence="2">
    <location>
        <begin position="441"/>
        <end position="518"/>
    </location>
</feature>
<gene>
    <name evidence="3" type="ORF">K469DRAFT_642456</name>
</gene>
<dbReference type="InterPro" id="IPR050730">
    <property type="entry name" value="UBX_domain-protein"/>
</dbReference>
<evidence type="ECO:0000313" key="4">
    <source>
        <dbReference type="Proteomes" id="UP000800200"/>
    </source>
</evidence>
<dbReference type="InterPro" id="IPR001012">
    <property type="entry name" value="UBX_dom"/>
</dbReference>
<keyword evidence="4" id="KW-1185">Reference proteome</keyword>
<dbReference type="Gene3D" id="3.10.20.90">
    <property type="entry name" value="Phosphatidylinositol 3-kinase Catalytic Subunit, Chain A, domain 1"/>
    <property type="match status" value="1"/>
</dbReference>
<dbReference type="InterPro" id="IPR009060">
    <property type="entry name" value="UBA-like_sf"/>
</dbReference>
<feature type="compositionally biased region" description="Polar residues" evidence="1">
    <location>
        <begin position="51"/>
        <end position="65"/>
    </location>
</feature>
<feature type="region of interest" description="Disordered" evidence="1">
    <location>
        <begin position="48"/>
        <end position="67"/>
    </location>
</feature>
<dbReference type="SMART" id="SM00166">
    <property type="entry name" value="UBX"/>
    <property type="match status" value="1"/>
</dbReference>
<feature type="region of interest" description="Disordered" evidence="1">
    <location>
        <begin position="378"/>
        <end position="454"/>
    </location>
</feature>
<dbReference type="Gene3D" id="3.40.30.10">
    <property type="entry name" value="Glutaredoxin"/>
    <property type="match status" value="1"/>
</dbReference>
<name>A0A6A6DJD9_9PEZI</name>
<dbReference type="Proteomes" id="UP000800200">
    <property type="component" value="Unassembled WGS sequence"/>
</dbReference>
<organism evidence="3 4">
    <name type="scientific">Zopfia rhizophila CBS 207.26</name>
    <dbReference type="NCBI Taxonomy" id="1314779"/>
    <lineage>
        <taxon>Eukaryota</taxon>
        <taxon>Fungi</taxon>
        <taxon>Dikarya</taxon>
        <taxon>Ascomycota</taxon>
        <taxon>Pezizomycotina</taxon>
        <taxon>Dothideomycetes</taxon>
        <taxon>Dothideomycetes incertae sedis</taxon>
        <taxon>Zopfiaceae</taxon>
        <taxon>Zopfia</taxon>
    </lineage>
</organism>
<proteinExistence type="predicted"/>
<dbReference type="CDD" id="cd14273">
    <property type="entry name" value="UBA_TAP-C_like"/>
    <property type="match status" value="1"/>
</dbReference>
<evidence type="ECO:0000256" key="1">
    <source>
        <dbReference type="SAM" id="MobiDB-lite"/>
    </source>
</evidence>
<dbReference type="AlphaFoldDB" id="A0A6A6DJD9"/>
<dbReference type="Pfam" id="PF13899">
    <property type="entry name" value="Thioredoxin_7"/>
    <property type="match status" value="1"/>
</dbReference>
<dbReference type="InterPro" id="IPR036249">
    <property type="entry name" value="Thioredoxin-like_sf"/>
</dbReference>
<sequence>MEEDILNFVSITSCDPQKAAQYLRLTDNNLEQAIQLYFDSPNLDFGDDAGTSASQVPASSTNTAQDPIAIDSDEEMSDFDAGIDPHSSTPAARQANIEDDEAMARRLQEEMYGAMQSETGVRAPMARTTETLVGPGSNWTSDDADLDTLVREQLAARRRPTGRPGIFNQQRTSQTSVWENDANNGSARRRELATATGGASETSSKSNMLAEMYRPPFELMFHQSWDKARDEGKENEKWILVNIQDPAIFDCQVLNRDIWKNEDIKATVKESFVFMQYAKDDPRGQQYVNYYFHARDSQDAYPHIAIVDPRTGEQVKVWSGPPVPKALDFHAQLHEFLDRYSLKANARNPVATRKPERKKVDVNRMTEEEMLEMALQNSLENSRGPTDDDPDALTKQPGPTGKGKAKEEEQTMNTDEPSTNGSAASPFAQISTSNPHTEPPNGPGTTRIQFRSSDGKRVVRRFNVTDPVRRLYEWLKASPWEGKEGAEFEIVFVQKNLIDFLDSTIQDAGLQNGSVMVEFVE</sequence>
<feature type="compositionally biased region" description="Polar residues" evidence="1">
    <location>
        <begin position="443"/>
        <end position="452"/>
    </location>
</feature>
<dbReference type="PROSITE" id="PS50033">
    <property type="entry name" value="UBX"/>
    <property type="match status" value="1"/>
</dbReference>
<reference evidence="3" key="1">
    <citation type="journal article" date="2020" name="Stud. Mycol.">
        <title>101 Dothideomycetes genomes: a test case for predicting lifestyles and emergence of pathogens.</title>
        <authorList>
            <person name="Haridas S."/>
            <person name="Albert R."/>
            <person name="Binder M."/>
            <person name="Bloem J."/>
            <person name="Labutti K."/>
            <person name="Salamov A."/>
            <person name="Andreopoulos B."/>
            <person name="Baker S."/>
            <person name="Barry K."/>
            <person name="Bills G."/>
            <person name="Bluhm B."/>
            <person name="Cannon C."/>
            <person name="Castanera R."/>
            <person name="Culley D."/>
            <person name="Daum C."/>
            <person name="Ezra D."/>
            <person name="Gonzalez J."/>
            <person name="Henrissat B."/>
            <person name="Kuo A."/>
            <person name="Liang C."/>
            <person name="Lipzen A."/>
            <person name="Lutzoni F."/>
            <person name="Magnuson J."/>
            <person name="Mondo S."/>
            <person name="Nolan M."/>
            <person name="Ohm R."/>
            <person name="Pangilinan J."/>
            <person name="Park H.-J."/>
            <person name="Ramirez L."/>
            <person name="Alfaro M."/>
            <person name="Sun H."/>
            <person name="Tritt A."/>
            <person name="Yoshinaga Y."/>
            <person name="Zwiers L.-H."/>
            <person name="Turgeon B."/>
            <person name="Goodwin S."/>
            <person name="Spatafora J."/>
            <person name="Crous P."/>
            <person name="Grigoriev I."/>
        </authorList>
    </citation>
    <scope>NUCLEOTIDE SEQUENCE</scope>
    <source>
        <strain evidence="3">CBS 207.26</strain>
    </source>
</reference>
<dbReference type="CDD" id="cd01767">
    <property type="entry name" value="UBX"/>
    <property type="match status" value="1"/>
</dbReference>
<feature type="region of interest" description="Disordered" evidence="1">
    <location>
        <begin position="156"/>
        <end position="204"/>
    </location>
</feature>
<dbReference type="CDD" id="cd02958">
    <property type="entry name" value="UAS"/>
    <property type="match status" value="1"/>
</dbReference>
<accession>A0A6A6DJD9</accession>
<dbReference type="GO" id="GO:0043161">
    <property type="term" value="P:proteasome-mediated ubiquitin-dependent protein catabolic process"/>
    <property type="evidence" value="ECO:0007669"/>
    <property type="project" value="TreeGrafter"/>
</dbReference>
<dbReference type="EMBL" id="ML994674">
    <property type="protein sequence ID" value="KAF2178558.1"/>
    <property type="molecule type" value="Genomic_DNA"/>
</dbReference>